<evidence type="ECO:0000313" key="2">
    <source>
        <dbReference type="Proteomes" id="UP000507470"/>
    </source>
</evidence>
<reference evidence="1 2" key="1">
    <citation type="submission" date="2020-06" db="EMBL/GenBank/DDBJ databases">
        <authorList>
            <person name="Li R."/>
            <person name="Bekaert M."/>
        </authorList>
    </citation>
    <scope>NUCLEOTIDE SEQUENCE [LARGE SCALE GENOMIC DNA]</scope>
    <source>
        <strain evidence="2">wild</strain>
    </source>
</reference>
<sequence>MSVIDYLLVPMSLFPIVRQLIVSNFKTLSDHAFLHIQLSLLCNERNSKRFSDGENGKNLSQDKSKWNDELKEQCRDCLLINVDKVNLCRERIDFDGQQLLHNSLAEFTSTLNDIMVPFFKKRTNNYKSCRSNICDDKPWFNAQCKDLYRRYINCLNIFNRLKSQLNHSNLIRVKKDYKTLERRLKLEYMHTEENMMDMMRLTNPKLFYKELKRKASSKHAVPLKLFHEYFKSLCSSDTDAVFDHSLFHNTNGECVCEELDREITENDILKAIRNLKRDKSHGVGFLNEYFIEYKEVFMPVLLYIFNGILKSGIFPTDWAKAILIPIFKKDNVLDPNNYRGISLVSNFGKLFSSVLNQRLINWSETYKPIPVIYKTCITKIRLRSHDLAIECGRYFAIPRSNRLCSFCKNDIEDEMHFTYQGLRSYFIKRYYWRKPSMYKYIQLMSSNSLRELCNLGKFIFCAQKLRSNML</sequence>
<keyword evidence="2" id="KW-1185">Reference proteome</keyword>
<name>A0A6J8AGG6_MYTCO</name>
<dbReference type="PANTHER" id="PTHR33395">
    <property type="entry name" value="TRANSCRIPTASE, PUTATIVE-RELATED-RELATED"/>
    <property type="match status" value="1"/>
</dbReference>
<proteinExistence type="predicted"/>
<organism evidence="1 2">
    <name type="scientific">Mytilus coruscus</name>
    <name type="common">Sea mussel</name>
    <dbReference type="NCBI Taxonomy" id="42192"/>
    <lineage>
        <taxon>Eukaryota</taxon>
        <taxon>Metazoa</taxon>
        <taxon>Spiralia</taxon>
        <taxon>Lophotrochozoa</taxon>
        <taxon>Mollusca</taxon>
        <taxon>Bivalvia</taxon>
        <taxon>Autobranchia</taxon>
        <taxon>Pteriomorphia</taxon>
        <taxon>Mytilida</taxon>
        <taxon>Mytiloidea</taxon>
        <taxon>Mytilidae</taxon>
        <taxon>Mytilinae</taxon>
        <taxon>Mytilus</taxon>
    </lineage>
</organism>
<dbReference type="PANTHER" id="PTHR33395:SF22">
    <property type="entry name" value="REVERSE TRANSCRIPTASE DOMAIN-CONTAINING PROTEIN"/>
    <property type="match status" value="1"/>
</dbReference>
<evidence type="ECO:0000313" key="1">
    <source>
        <dbReference type="EMBL" id="CAC5367839.1"/>
    </source>
</evidence>
<gene>
    <name evidence="1" type="ORF">MCOR_7601</name>
</gene>
<dbReference type="OrthoDB" id="6158878at2759"/>
<accession>A0A6J8AGG6</accession>
<evidence type="ECO:0008006" key="3">
    <source>
        <dbReference type="Google" id="ProtNLM"/>
    </source>
</evidence>
<dbReference type="Proteomes" id="UP000507470">
    <property type="component" value="Unassembled WGS sequence"/>
</dbReference>
<protein>
    <recommendedName>
        <fullName evidence="3">Reverse transcriptase domain-containing protein</fullName>
    </recommendedName>
</protein>
<dbReference type="EMBL" id="CACVKT020001390">
    <property type="protein sequence ID" value="CAC5367839.1"/>
    <property type="molecule type" value="Genomic_DNA"/>
</dbReference>
<dbReference type="AlphaFoldDB" id="A0A6J8AGG6"/>